<keyword evidence="1" id="KW-0344">Guanine-nucleotide releasing factor</keyword>
<proteinExistence type="predicted"/>
<gene>
    <name evidence="3" type="ORF">RR46_06814</name>
</gene>
<dbReference type="Gene3D" id="1.20.870.10">
    <property type="entry name" value="Son of sevenless (SoS) protein Chain: S domain 1"/>
    <property type="match status" value="1"/>
</dbReference>
<feature type="domain" description="N-terminal Ras-GEF" evidence="2">
    <location>
        <begin position="122"/>
        <end position="186"/>
    </location>
</feature>
<name>A0A194PY56_PAPXU</name>
<dbReference type="STRING" id="66420.A0A194PY56"/>
<dbReference type="PROSITE" id="PS50212">
    <property type="entry name" value="RASGEF_NTER"/>
    <property type="match status" value="1"/>
</dbReference>
<dbReference type="AlphaFoldDB" id="A0A194PY56"/>
<reference evidence="3 4" key="1">
    <citation type="journal article" date="2015" name="Nat. Commun.">
        <title>Outbred genome sequencing and CRISPR/Cas9 gene editing in butterflies.</title>
        <authorList>
            <person name="Li X."/>
            <person name="Fan D."/>
            <person name="Zhang W."/>
            <person name="Liu G."/>
            <person name="Zhang L."/>
            <person name="Zhao L."/>
            <person name="Fang X."/>
            <person name="Chen L."/>
            <person name="Dong Y."/>
            <person name="Chen Y."/>
            <person name="Ding Y."/>
            <person name="Zhao R."/>
            <person name="Feng M."/>
            <person name="Zhu Y."/>
            <person name="Feng Y."/>
            <person name="Jiang X."/>
            <person name="Zhu D."/>
            <person name="Xiang H."/>
            <person name="Feng X."/>
            <person name="Li S."/>
            <person name="Wang J."/>
            <person name="Zhang G."/>
            <person name="Kronforst M.R."/>
            <person name="Wang W."/>
        </authorList>
    </citation>
    <scope>NUCLEOTIDE SEQUENCE [LARGE SCALE GENOMIC DNA]</scope>
    <source>
        <strain evidence="3">Ya'a_city_454_Px</strain>
        <tissue evidence="3">Whole body</tissue>
    </source>
</reference>
<evidence type="ECO:0000313" key="4">
    <source>
        <dbReference type="Proteomes" id="UP000053268"/>
    </source>
</evidence>
<protein>
    <submittedName>
        <fullName evidence="3">Ras-GEF domain-containing family member 1B-B</fullName>
    </submittedName>
</protein>
<dbReference type="InterPro" id="IPR000651">
    <property type="entry name" value="Ras-like_Gua-exchang_fac_N"/>
</dbReference>
<dbReference type="GO" id="GO:0005085">
    <property type="term" value="F:guanyl-nucleotide exchange factor activity"/>
    <property type="evidence" value="ECO:0007669"/>
    <property type="project" value="UniProtKB-KW"/>
</dbReference>
<evidence type="ECO:0000313" key="3">
    <source>
        <dbReference type="EMBL" id="KPI96080.1"/>
    </source>
</evidence>
<dbReference type="SUPFAM" id="SSF48366">
    <property type="entry name" value="Ras GEF"/>
    <property type="match status" value="1"/>
</dbReference>
<organism evidence="3 4">
    <name type="scientific">Papilio xuthus</name>
    <name type="common">Asian swallowtail butterfly</name>
    <dbReference type="NCBI Taxonomy" id="66420"/>
    <lineage>
        <taxon>Eukaryota</taxon>
        <taxon>Metazoa</taxon>
        <taxon>Ecdysozoa</taxon>
        <taxon>Arthropoda</taxon>
        <taxon>Hexapoda</taxon>
        <taxon>Insecta</taxon>
        <taxon>Pterygota</taxon>
        <taxon>Neoptera</taxon>
        <taxon>Endopterygota</taxon>
        <taxon>Lepidoptera</taxon>
        <taxon>Glossata</taxon>
        <taxon>Ditrysia</taxon>
        <taxon>Papilionoidea</taxon>
        <taxon>Papilionidae</taxon>
        <taxon>Papilioninae</taxon>
        <taxon>Papilio</taxon>
    </lineage>
</organism>
<keyword evidence="4" id="KW-1185">Reference proteome</keyword>
<dbReference type="InterPro" id="IPR023578">
    <property type="entry name" value="Ras_GEF_dom_sf"/>
</dbReference>
<dbReference type="Proteomes" id="UP000053268">
    <property type="component" value="Unassembled WGS sequence"/>
</dbReference>
<sequence length="186" mass="19958">MYYYASKLNEASCSGCSVKVPPASEPATSSTDLVPLTADPTLLHGSGLSYYDNDDYYSMVRGNKLMSESTCKHMVMNGGLGFISAQKVEPGQNQGNGGVSVSMGVGVGVGVSVGVGEEVEYRDGQLMSASLEALVDMLRPGAPPSYTFTFLLCSRLFLKPHELLAKLCKRYFKNYDKPETTRTGPA</sequence>
<evidence type="ECO:0000259" key="2">
    <source>
        <dbReference type="PROSITE" id="PS50212"/>
    </source>
</evidence>
<dbReference type="Pfam" id="PF00618">
    <property type="entry name" value="RasGEF_N"/>
    <property type="match status" value="1"/>
</dbReference>
<dbReference type="EMBL" id="KQ459594">
    <property type="protein sequence ID" value="KPI96080.1"/>
    <property type="molecule type" value="Genomic_DNA"/>
</dbReference>
<accession>A0A194PY56</accession>
<evidence type="ECO:0000256" key="1">
    <source>
        <dbReference type="PROSITE-ProRule" id="PRU00135"/>
    </source>
</evidence>